<name>A0A345H8H6_9FLAO</name>
<dbReference type="Proteomes" id="UP000253951">
    <property type="component" value="Chromosome"/>
</dbReference>
<dbReference type="RefSeq" id="WP_114676649.1">
    <property type="nucleotide sequence ID" value="NZ_CP031188.1"/>
</dbReference>
<gene>
    <name evidence="1" type="ORF">DVK85_01020</name>
</gene>
<sequence length="276" mass="32481">MNVAGANPKINIIFRSCDLVNAVHNAPRPFNLDKKTLIKLCFKSLHNALQGFNYHIVVLGDNLSPEMKAFFLNFDIEFVEGVFGNDNSIRETIKIAERFNDDEWVYFCEDDYLHTKDAMQKIVTLISEKETIQPSSIKIKQLLRKRKIKLFSIPRFFTKPNIVVFPTDYPDRYEQEYSNRDFIFHTTNSHWRQVYDTTFTFLMQVKDVKRKRRTLWKSANKANDRYLSNNLYGKSFFFNKLLCLSPMPSVATHMHIETMSPLQDWEGIVNELKAEI</sequence>
<dbReference type="OrthoDB" id="1351853at2"/>
<evidence type="ECO:0000313" key="1">
    <source>
        <dbReference type="EMBL" id="AXG72886.1"/>
    </source>
</evidence>
<protein>
    <recommendedName>
        <fullName evidence="3">Glycosyltransferase family 2 protein</fullName>
    </recommendedName>
</protein>
<dbReference type="KEGG" id="fat:DVK85_01020"/>
<keyword evidence="2" id="KW-1185">Reference proteome</keyword>
<evidence type="ECO:0008006" key="3">
    <source>
        <dbReference type="Google" id="ProtNLM"/>
    </source>
</evidence>
<accession>A0A345H8H6</accession>
<reference evidence="1 2" key="1">
    <citation type="submission" date="2018-07" db="EMBL/GenBank/DDBJ databases">
        <title>Complete genome sequence of Flavobacterium arcticum type strain SM1502T.</title>
        <authorList>
            <person name="Li Y."/>
            <person name="Li D.-D."/>
        </authorList>
    </citation>
    <scope>NUCLEOTIDE SEQUENCE [LARGE SCALE GENOMIC DNA]</scope>
    <source>
        <strain evidence="1 2">SM1502</strain>
    </source>
</reference>
<organism evidence="1 2">
    <name type="scientific">Flavobacterium arcticum</name>
    <dbReference type="NCBI Taxonomy" id="1784713"/>
    <lineage>
        <taxon>Bacteria</taxon>
        <taxon>Pseudomonadati</taxon>
        <taxon>Bacteroidota</taxon>
        <taxon>Flavobacteriia</taxon>
        <taxon>Flavobacteriales</taxon>
        <taxon>Flavobacteriaceae</taxon>
        <taxon>Flavobacterium</taxon>
    </lineage>
</organism>
<dbReference type="EMBL" id="CP031188">
    <property type="protein sequence ID" value="AXG72886.1"/>
    <property type="molecule type" value="Genomic_DNA"/>
</dbReference>
<dbReference type="AlphaFoldDB" id="A0A345H8H6"/>
<proteinExistence type="predicted"/>
<evidence type="ECO:0000313" key="2">
    <source>
        <dbReference type="Proteomes" id="UP000253951"/>
    </source>
</evidence>